<dbReference type="CDD" id="cd04188">
    <property type="entry name" value="DPG_synthase"/>
    <property type="match status" value="1"/>
</dbReference>
<comment type="catalytic activity">
    <reaction evidence="12">
        <text>a di-trans,poly-cis-dolichyl phosphate + UDP-alpha-D-glucose = a di-trans,poly-cis-dolichyl beta-D-glucosyl phosphate + UDP</text>
        <dbReference type="Rhea" id="RHEA:15401"/>
        <dbReference type="Rhea" id="RHEA-COMP:19498"/>
        <dbReference type="Rhea" id="RHEA-COMP:19502"/>
        <dbReference type="ChEBI" id="CHEBI:57525"/>
        <dbReference type="ChEBI" id="CHEBI:57683"/>
        <dbReference type="ChEBI" id="CHEBI:58223"/>
        <dbReference type="ChEBI" id="CHEBI:58885"/>
        <dbReference type="EC" id="2.4.1.117"/>
    </reaction>
    <physiologicalReaction direction="left-to-right" evidence="12">
        <dbReference type="Rhea" id="RHEA:15402"/>
    </physiologicalReaction>
</comment>
<dbReference type="InterPro" id="IPR029044">
    <property type="entry name" value="Nucleotide-diphossugar_trans"/>
</dbReference>
<evidence type="ECO:0000256" key="1">
    <source>
        <dbReference type="ARBA" id="ARBA00004389"/>
    </source>
</evidence>
<dbReference type="Gene3D" id="3.90.550.10">
    <property type="entry name" value="Spore Coat Polysaccharide Biosynthesis Protein SpsA, Chain A"/>
    <property type="match status" value="1"/>
</dbReference>
<organism evidence="15 16">
    <name type="scientific">Limulus polyphemus</name>
    <name type="common">Atlantic horseshoe crab</name>
    <dbReference type="NCBI Taxonomy" id="6850"/>
    <lineage>
        <taxon>Eukaryota</taxon>
        <taxon>Metazoa</taxon>
        <taxon>Ecdysozoa</taxon>
        <taxon>Arthropoda</taxon>
        <taxon>Chelicerata</taxon>
        <taxon>Merostomata</taxon>
        <taxon>Xiphosura</taxon>
        <taxon>Limulidae</taxon>
        <taxon>Limulus</taxon>
    </lineage>
</organism>
<sequence>MALSVWILCSYCLWSILIIGVFSVLAMVLRSLFGSTGLENETKEHEAHYFIDSESKEENIKPPSISDEATLKLSVIVPAFNEAQRLPSMLDECLQYLENRCSKVEEFSYEVVIVSDGSTDDTAEVALQYSRKFGINKVRLLLCKENRGKGAVVKDGMMCSRGKYLLFADADGATKFSDIEKLEESMKDFADKASMVVVVGSRAHLEKESIAQRSVFRTFLMFGFHFVVWLFAVRGIRDTQCGFKLFTREAARLLFPNLHVKRWAFDVELLYLAQYFQIPISEVAVKWTEIEGSKIVPFWSWLQMGQDLFLIWFKYQTGIWQIRSEPQNK</sequence>
<reference evidence="16" key="1">
    <citation type="submission" date="2025-08" db="UniProtKB">
        <authorList>
            <consortium name="RefSeq"/>
        </authorList>
    </citation>
    <scope>IDENTIFICATION</scope>
    <source>
        <tissue evidence="16">Muscle</tissue>
    </source>
</reference>
<dbReference type="InterPro" id="IPR001173">
    <property type="entry name" value="Glyco_trans_2-like"/>
</dbReference>
<evidence type="ECO:0000256" key="2">
    <source>
        <dbReference type="ARBA" id="ARBA00004922"/>
    </source>
</evidence>
<keyword evidence="10 13" id="KW-1133">Transmembrane helix</keyword>
<dbReference type="PANTHER" id="PTHR10859:SF91">
    <property type="entry name" value="DOLICHYL-PHOSPHATE BETA-GLUCOSYLTRANSFERASE"/>
    <property type="match status" value="1"/>
</dbReference>
<evidence type="ECO:0000256" key="7">
    <source>
        <dbReference type="ARBA" id="ARBA00022692"/>
    </source>
</evidence>
<keyword evidence="7 13" id="KW-0812">Transmembrane</keyword>
<proteinExistence type="inferred from homology"/>
<keyword evidence="15" id="KW-1185">Reference proteome</keyword>
<evidence type="ECO:0000256" key="3">
    <source>
        <dbReference type="ARBA" id="ARBA00006739"/>
    </source>
</evidence>
<evidence type="ECO:0000259" key="14">
    <source>
        <dbReference type="Pfam" id="PF00535"/>
    </source>
</evidence>
<evidence type="ECO:0000256" key="13">
    <source>
        <dbReference type="SAM" id="Phobius"/>
    </source>
</evidence>
<keyword evidence="8" id="KW-0256">Endoplasmic reticulum</keyword>
<keyword evidence="9" id="KW-0735">Signal-anchor</keyword>
<name>A0ABM1BFF7_LIMPO</name>
<accession>A0ABM1BFF7</accession>
<evidence type="ECO:0000256" key="6">
    <source>
        <dbReference type="ARBA" id="ARBA00022679"/>
    </source>
</evidence>
<dbReference type="GeneID" id="106465253"/>
<dbReference type="RefSeq" id="XP_013780915.1">
    <property type="nucleotide sequence ID" value="XM_013925461.2"/>
</dbReference>
<comment type="similarity">
    <text evidence="3">Belongs to the glycosyltransferase 2 family.</text>
</comment>
<evidence type="ECO:0000256" key="5">
    <source>
        <dbReference type="ARBA" id="ARBA00022676"/>
    </source>
</evidence>
<comment type="subcellular location">
    <subcellularLocation>
        <location evidence="1">Endoplasmic reticulum membrane</location>
        <topology evidence="1">Single-pass membrane protein</topology>
    </subcellularLocation>
</comment>
<evidence type="ECO:0000256" key="10">
    <source>
        <dbReference type="ARBA" id="ARBA00022989"/>
    </source>
</evidence>
<protein>
    <recommendedName>
        <fullName evidence="4">dolichyl-phosphate beta-glucosyltransferase</fullName>
        <ecNumber evidence="4">2.4.1.117</ecNumber>
    </recommendedName>
</protein>
<evidence type="ECO:0000256" key="11">
    <source>
        <dbReference type="ARBA" id="ARBA00023136"/>
    </source>
</evidence>
<evidence type="ECO:0000313" key="15">
    <source>
        <dbReference type="Proteomes" id="UP000694941"/>
    </source>
</evidence>
<dbReference type="SUPFAM" id="SSF53448">
    <property type="entry name" value="Nucleotide-diphospho-sugar transferases"/>
    <property type="match status" value="1"/>
</dbReference>
<evidence type="ECO:0000256" key="8">
    <source>
        <dbReference type="ARBA" id="ARBA00022824"/>
    </source>
</evidence>
<evidence type="ECO:0000256" key="4">
    <source>
        <dbReference type="ARBA" id="ARBA00012583"/>
    </source>
</evidence>
<feature type="domain" description="Glycosyltransferase 2-like" evidence="14">
    <location>
        <begin position="74"/>
        <end position="252"/>
    </location>
</feature>
<comment type="pathway">
    <text evidence="2">Protein modification; protein glycosylation.</text>
</comment>
<dbReference type="PANTHER" id="PTHR10859">
    <property type="entry name" value="GLYCOSYL TRANSFERASE"/>
    <property type="match status" value="1"/>
</dbReference>
<evidence type="ECO:0000256" key="9">
    <source>
        <dbReference type="ARBA" id="ARBA00022968"/>
    </source>
</evidence>
<dbReference type="Proteomes" id="UP000694941">
    <property type="component" value="Unplaced"/>
</dbReference>
<gene>
    <name evidence="16" type="primary">LOC106465253</name>
</gene>
<feature type="transmembrane region" description="Helical" evidence="13">
    <location>
        <begin position="6"/>
        <end position="29"/>
    </location>
</feature>
<evidence type="ECO:0000256" key="12">
    <source>
        <dbReference type="ARBA" id="ARBA00045097"/>
    </source>
</evidence>
<keyword evidence="5" id="KW-0328">Glycosyltransferase</keyword>
<dbReference type="InterPro" id="IPR035518">
    <property type="entry name" value="DPG_synthase"/>
</dbReference>
<dbReference type="Pfam" id="PF00535">
    <property type="entry name" value="Glycos_transf_2"/>
    <property type="match status" value="1"/>
</dbReference>
<keyword evidence="11 13" id="KW-0472">Membrane</keyword>
<evidence type="ECO:0000313" key="16">
    <source>
        <dbReference type="RefSeq" id="XP_013780915.1"/>
    </source>
</evidence>
<keyword evidence="6" id="KW-0808">Transferase</keyword>
<dbReference type="EC" id="2.4.1.117" evidence="4"/>